<feature type="region of interest" description="Disordered" evidence="1">
    <location>
        <begin position="175"/>
        <end position="236"/>
    </location>
</feature>
<sequence length="364" mass="38056">MKEIEVSTEVPDCDAKAYFAAIYSDDKATRAFHADVNGDSTATAEPWSADGSRTVTFVMPMNVPAFLKRIIGLDKVPVTEVQKLEWAADKSSFKLVSEPTLNFPGANKFTTSGFLEVVTKPNGTTVVTALMRCSAGLAWPLNTQVESTMATEAQASISTFLDWCKTYFQKWRSEREEVPERPAPPPGAAARAATPAGGPDVFYDAWDDESELTRQPTGAEMEGGETGTSAGASAEVVPYSPKRLEDVIVECLRHIQASTADTAASLRSLEDLIRNMDDNIQVLRDKMAGKRPTARSRPAPAAAAGSAAGGPAVAKAAAAAAAAPGAGWGGYLGALAAVSLVAGTGAVAYMRYKQVAAGSGGGGK</sequence>
<evidence type="ECO:0000256" key="2">
    <source>
        <dbReference type="SAM" id="Phobius"/>
    </source>
</evidence>
<name>A0A835TN76_CHLIN</name>
<reference evidence="3" key="1">
    <citation type="journal article" date="2020" name="bioRxiv">
        <title>Comparative genomics of Chlamydomonas.</title>
        <authorList>
            <person name="Craig R.J."/>
            <person name="Hasan A.R."/>
            <person name="Ness R.W."/>
            <person name="Keightley P.D."/>
        </authorList>
    </citation>
    <scope>NUCLEOTIDE SEQUENCE</scope>
    <source>
        <strain evidence="3">SAG 7.73</strain>
    </source>
</reference>
<evidence type="ECO:0000313" key="4">
    <source>
        <dbReference type="Proteomes" id="UP000650467"/>
    </source>
</evidence>
<keyword evidence="2" id="KW-0472">Membrane</keyword>
<comment type="caution">
    <text evidence="3">The sequence shown here is derived from an EMBL/GenBank/DDBJ whole genome shotgun (WGS) entry which is preliminary data.</text>
</comment>
<evidence type="ECO:0008006" key="5">
    <source>
        <dbReference type="Google" id="ProtNLM"/>
    </source>
</evidence>
<organism evidence="3 4">
    <name type="scientific">Chlamydomonas incerta</name>
    <dbReference type="NCBI Taxonomy" id="51695"/>
    <lineage>
        <taxon>Eukaryota</taxon>
        <taxon>Viridiplantae</taxon>
        <taxon>Chlorophyta</taxon>
        <taxon>core chlorophytes</taxon>
        <taxon>Chlorophyceae</taxon>
        <taxon>CS clade</taxon>
        <taxon>Chlamydomonadales</taxon>
        <taxon>Chlamydomonadaceae</taxon>
        <taxon>Chlamydomonas</taxon>
    </lineage>
</organism>
<keyword evidence="2" id="KW-0812">Transmembrane</keyword>
<evidence type="ECO:0000313" key="3">
    <source>
        <dbReference type="EMBL" id="KAG2440840.1"/>
    </source>
</evidence>
<accession>A0A835TN76</accession>
<feature type="compositionally biased region" description="Low complexity" evidence="1">
    <location>
        <begin position="188"/>
        <end position="199"/>
    </location>
</feature>
<feature type="transmembrane region" description="Helical" evidence="2">
    <location>
        <begin position="328"/>
        <end position="349"/>
    </location>
</feature>
<dbReference type="Proteomes" id="UP000650467">
    <property type="component" value="Unassembled WGS sequence"/>
</dbReference>
<gene>
    <name evidence="3" type="ORF">HXX76_003695</name>
</gene>
<dbReference type="AlphaFoldDB" id="A0A835TN76"/>
<proteinExistence type="predicted"/>
<protein>
    <recommendedName>
        <fullName evidence="5">VASt domain-containing protein</fullName>
    </recommendedName>
</protein>
<dbReference type="EMBL" id="JAEHOC010000006">
    <property type="protein sequence ID" value="KAG2440840.1"/>
    <property type="molecule type" value="Genomic_DNA"/>
</dbReference>
<keyword evidence="2" id="KW-1133">Transmembrane helix</keyword>
<dbReference type="OrthoDB" id="535545at2759"/>
<keyword evidence="4" id="KW-1185">Reference proteome</keyword>
<evidence type="ECO:0000256" key="1">
    <source>
        <dbReference type="SAM" id="MobiDB-lite"/>
    </source>
</evidence>